<keyword evidence="4 6" id="KW-1133">Transmembrane helix</keyword>
<feature type="transmembrane region" description="Helical" evidence="6">
    <location>
        <begin position="744"/>
        <end position="766"/>
    </location>
</feature>
<evidence type="ECO:0000256" key="4">
    <source>
        <dbReference type="ARBA" id="ARBA00022989"/>
    </source>
</evidence>
<comment type="subcellular location">
    <subcellularLocation>
        <location evidence="1">Cell membrane</location>
        <topology evidence="1">Multi-pass membrane protein</topology>
    </subcellularLocation>
</comment>
<feature type="domain" description="ABC3 transporter permease C-terminal" evidence="7">
    <location>
        <begin position="287"/>
        <end position="402"/>
    </location>
</feature>
<evidence type="ECO:0000256" key="5">
    <source>
        <dbReference type="ARBA" id="ARBA00023136"/>
    </source>
</evidence>
<evidence type="ECO:0000313" key="10">
    <source>
        <dbReference type="Proteomes" id="UP001200145"/>
    </source>
</evidence>
<comment type="caution">
    <text evidence="9">The sequence shown here is derived from an EMBL/GenBank/DDBJ whole genome shotgun (WGS) entry which is preliminary data.</text>
</comment>
<dbReference type="PANTHER" id="PTHR30572">
    <property type="entry name" value="MEMBRANE COMPONENT OF TRANSPORTER-RELATED"/>
    <property type="match status" value="1"/>
</dbReference>
<evidence type="ECO:0000256" key="1">
    <source>
        <dbReference type="ARBA" id="ARBA00004651"/>
    </source>
</evidence>
<evidence type="ECO:0000256" key="3">
    <source>
        <dbReference type="ARBA" id="ARBA00022692"/>
    </source>
</evidence>
<feature type="transmembrane region" description="Helical" evidence="6">
    <location>
        <begin position="283"/>
        <end position="302"/>
    </location>
</feature>
<feature type="transmembrane region" description="Helical" evidence="6">
    <location>
        <begin position="658"/>
        <end position="686"/>
    </location>
</feature>
<feature type="transmembrane region" description="Helical" evidence="6">
    <location>
        <begin position="327"/>
        <end position="353"/>
    </location>
</feature>
<feature type="domain" description="ABC3 transporter permease C-terminal" evidence="7">
    <location>
        <begin position="665"/>
        <end position="777"/>
    </location>
</feature>
<name>A0ABS9BGN2_9BACT</name>
<dbReference type="InterPro" id="IPR050250">
    <property type="entry name" value="Macrolide_Exporter_MacB"/>
</dbReference>
<feature type="domain" description="MacB-like periplasmic core" evidence="8">
    <location>
        <begin position="20"/>
        <end position="234"/>
    </location>
</feature>
<evidence type="ECO:0000256" key="6">
    <source>
        <dbReference type="SAM" id="Phobius"/>
    </source>
</evidence>
<dbReference type="PANTHER" id="PTHR30572:SF18">
    <property type="entry name" value="ABC-TYPE MACROLIDE FAMILY EXPORT SYSTEM PERMEASE COMPONENT 2"/>
    <property type="match status" value="1"/>
</dbReference>
<evidence type="ECO:0000259" key="8">
    <source>
        <dbReference type="Pfam" id="PF12704"/>
    </source>
</evidence>
<dbReference type="Pfam" id="PF12704">
    <property type="entry name" value="MacB_PCD"/>
    <property type="match status" value="2"/>
</dbReference>
<dbReference type="Proteomes" id="UP001200145">
    <property type="component" value="Unassembled WGS sequence"/>
</dbReference>
<gene>
    <name evidence="9" type="ORF">L0U88_09465</name>
</gene>
<feature type="transmembrane region" description="Helical" evidence="6">
    <location>
        <begin position="21"/>
        <end position="42"/>
    </location>
</feature>
<organism evidence="9 10">
    <name type="scientific">Flavihumibacter fluminis</name>
    <dbReference type="NCBI Taxonomy" id="2909236"/>
    <lineage>
        <taxon>Bacteria</taxon>
        <taxon>Pseudomonadati</taxon>
        <taxon>Bacteroidota</taxon>
        <taxon>Chitinophagia</taxon>
        <taxon>Chitinophagales</taxon>
        <taxon>Chitinophagaceae</taxon>
        <taxon>Flavihumibacter</taxon>
    </lineage>
</organism>
<evidence type="ECO:0000256" key="2">
    <source>
        <dbReference type="ARBA" id="ARBA00022475"/>
    </source>
</evidence>
<feature type="transmembrane region" description="Helical" evidence="6">
    <location>
        <begin position="422"/>
        <end position="442"/>
    </location>
</feature>
<keyword evidence="2" id="KW-1003">Cell membrane</keyword>
<evidence type="ECO:0000313" key="9">
    <source>
        <dbReference type="EMBL" id="MCF1714853.1"/>
    </source>
</evidence>
<feature type="transmembrane region" description="Helical" evidence="6">
    <location>
        <begin position="706"/>
        <end position="732"/>
    </location>
</feature>
<keyword evidence="10" id="KW-1185">Reference proteome</keyword>
<protein>
    <submittedName>
        <fullName evidence="9">ABC transporter permease</fullName>
    </submittedName>
</protein>
<keyword evidence="3 6" id="KW-0812">Transmembrane</keyword>
<dbReference type="Pfam" id="PF02687">
    <property type="entry name" value="FtsX"/>
    <property type="match status" value="2"/>
</dbReference>
<feature type="domain" description="MacB-like periplasmic core" evidence="8">
    <location>
        <begin position="429"/>
        <end position="630"/>
    </location>
</feature>
<evidence type="ECO:0000259" key="7">
    <source>
        <dbReference type="Pfam" id="PF02687"/>
    </source>
</evidence>
<dbReference type="EMBL" id="JAKEVY010000002">
    <property type="protein sequence ID" value="MCF1714853.1"/>
    <property type="molecule type" value="Genomic_DNA"/>
</dbReference>
<feature type="transmembrane region" description="Helical" evidence="6">
    <location>
        <begin position="373"/>
        <end position="397"/>
    </location>
</feature>
<keyword evidence="5 6" id="KW-0472">Membrane</keyword>
<sequence>MLFNYFKLAYRNLLKNRFFTFLNITGLSIGMAATLLIFLWVYSERSWDKDNEKYDRIHHVMVNRNFNGEINTGSDMMFPLPAAAMSSIPEVEKASVTGFPSSVQLTVGEKKLNRQSVTTTPEFLDIFTVEFMEGEPGGLKDPDGILLTESTARSLFNRINIVGEAVKLNNDRTVYVKAVVKDPARTNTVQFDLLQSFNPSAQWVKEAQSDWVNCGNRVFFLLREGADKKSVEAKTLALIKEKTGSENPTTRGEIILHPMERWRLYEEFREGINTGGRIQYVQLFTWIAIVILLIACVNFMNLSTARSEKRAKEVGIRKTLGSMRNQLVFQFIAESVLMAIASFLVAILIVWITVPPFSSLLNQPIRLPFQDPFWWLLGGGIVLLTGIIAGSYPAFYLSGFNPVKVLKGSFSVGKANLAPRKVLVTAQFTISILLISATLLIYQQINFVQQRDLGYKQENLLMVNSSSQLDRQLSAFKNELYATGWVESVNRTGNQITDIFGYTSGIRMSGMPQSDNLVIGFMFTDADFVKTVQAKLLDGRDFLASDTHQVIFNKAAIEVMGIKNPVGKEIEWAGRTRRIVGIIDNMVINSPYAAPDPMMLVQEGGWTGRINIRFKEGIDIQKAVAKIEQLHNQLSPDYLFEYRFIDDFFNEKFNNEKLVGTLAVIFSGLAIFVCCLGLFGLVSFAIERRKKEIGIRKVLGASVQQLLLLLSKEFAVLIALAFLIAIPVTWWMMNGWLSNYAYRISINPFVFLLVAAAVAIIAWITISLNASRTALKNPVTSLRSE</sequence>
<reference evidence="9 10" key="1">
    <citation type="submission" date="2022-01" db="EMBL/GenBank/DDBJ databases">
        <title>Flavihumibacter sp. nov., isolated from sediment of a river.</title>
        <authorList>
            <person name="Liu H."/>
        </authorList>
    </citation>
    <scope>NUCLEOTIDE SEQUENCE [LARGE SCALE GENOMIC DNA]</scope>
    <source>
        <strain evidence="9 10">RY-1</strain>
    </source>
</reference>
<dbReference type="RefSeq" id="WP_234865805.1">
    <property type="nucleotide sequence ID" value="NZ_JAKEVY010000002.1"/>
</dbReference>
<accession>A0ABS9BGN2</accession>
<dbReference type="InterPro" id="IPR025857">
    <property type="entry name" value="MacB_PCD"/>
</dbReference>
<proteinExistence type="predicted"/>
<dbReference type="InterPro" id="IPR003838">
    <property type="entry name" value="ABC3_permease_C"/>
</dbReference>